<feature type="chain" id="PRO_5012069094" description="SprB repeat-containing protein" evidence="1">
    <location>
        <begin position="20"/>
        <end position="210"/>
    </location>
</feature>
<feature type="signal peptide" evidence="1">
    <location>
        <begin position="1"/>
        <end position="19"/>
    </location>
</feature>
<keyword evidence="1" id="KW-0732">Signal</keyword>
<evidence type="ECO:0000313" key="3">
    <source>
        <dbReference type="Proteomes" id="UP000182034"/>
    </source>
</evidence>
<evidence type="ECO:0000313" key="2">
    <source>
        <dbReference type="EMBL" id="SFZ97061.1"/>
    </source>
</evidence>
<sequence length="210" mass="21881">MKKKCFTIAVAIASVMINAQTGLVGVNTSTPTNTLDINGTTRVRTITPVAGTTVVTPVYSDTNGVLVKASPSAVYGELTSNYANVASGATGTLITGVTPGIYKVTVIDSDGCIFVAVAEYLMVNYSFNGSFSIRGITGILSPTNVAKGPTFGEPDKNTTITTWTGKPDCQDGGNSTALNYTLTMPAAGTINVTNNGNVSRFYRVTLTRLE</sequence>
<keyword evidence="3" id="KW-1185">Reference proteome</keyword>
<name>A0A1K2IXC3_9FLAO</name>
<dbReference type="EMBL" id="FPKW01000037">
    <property type="protein sequence ID" value="SFZ97061.1"/>
    <property type="molecule type" value="Genomic_DNA"/>
</dbReference>
<dbReference type="STRING" id="1612149.SAMN05216324_1376"/>
<accession>A0A1K2IXC3</accession>
<organism evidence="2 3">
    <name type="scientific">Chryseobacterium limigenitum</name>
    <dbReference type="NCBI Taxonomy" id="1612149"/>
    <lineage>
        <taxon>Bacteria</taxon>
        <taxon>Pseudomonadati</taxon>
        <taxon>Bacteroidota</taxon>
        <taxon>Flavobacteriia</taxon>
        <taxon>Flavobacteriales</taxon>
        <taxon>Weeksellaceae</taxon>
        <taxon>Chryseobacterium group</taxon>
        <taxon>Chryseobacterium</taxon>
    </lineage>
</organism>
<evidence type="ECO:0000256" key="1">
    <source>
        <dbReference type="SAM" id="SignalP"/>
    </source>
</evidence>
<reference evidence="3" key="1">
    <citation type="submission" date="2016-10" db="EMBL/GenBank/DDBJ databases">
        <authorList>
            <person name="Varghese N."/>
            <person name="Submissions S."/>
        </authorList>
    </citation>
    <scope>NUCLEOTIDE SEQUENCE [LARGE SCALE GENOMIC DNA]</scope>
    <source>
        <strain evidence="3">SUR2</strain>
    </source>
</reference>
<protein>
    <recommendedName>
        <fullName evidence="4">SprB repeat-containing protein</fullName>
    </recommendedName>
</protein>
<proteinExistence type="predicted"/>
<evidence type="ECO:0008006" key="4">
    <source>
        <dbReference type="Google" id="ProtNLM"/>
    </source>
</evidence>
<gene>
    <name evidence="2" type="ORF">SAMN05216324_1376</name>
</gene>
<dbReference type="AlphaFoldDB" id="A0A1K2IXC3"/>
<dbReference type="Proteomes" id="UP000182034">
    <property type="component" value="Unassembled WGS sequence"/>
</dbReference>